<evidence type="ECO:0000256" key="1">
    <source>
        <dbReference type="ARBA" id="ARBA00022679"/>
    </source>
</evidence>
<dbReference type="InterPro" id="IPR000182">
    <property type="entry name" value="GNAT_dom"/>
</dbReference>
<dbReference type="EMBL" id="JBEYRS010000021">
    <property type="protein sequence ID" value="MEW2367026.1"/>
    <property type="molecule type" value="Genomic_DNA"/>
</dbReference>
<dbReference type="SUPFAM" id="SSF55729">
    <property type="entry name" value="Acyl-CoA N-acyltransferases (Nat)"/>
    <property type="match status" value="1"/>
</dbReference>
<evidence type="ECO:0000313" key="5">
    <source>
        <dbReference type="Proteomes" id="UP001553843"/>
    </source>
</evidence>
<keyword evidence="1" id="KW-0808">Transferase</keyword>
<name>A0ABV3M6Z5_9ACTN</name>
<dbReference type="Proteomes" id="UP001553843">
    <property type="component" value="Unassembled WGS sequence"/>
</dbReference>
<dbReference type="PANTHER" id="PTHR13947">
    <property type="entry name" value="GNAT FAMILY N-ACETYLTRANSFERASE"/>
    <property type="match status" value="1"/>
</dbReference>
<feature type="compositionally biased region" description="Low complexity" evidence="2">
    <location>
        <begin position="187"/>
        <end position="209"/>
    </location>
</feature>
<protein>
    <submittedName>
        <fullName evidence="4">GNAT family N-acetyltransferase</fullName>
    </submittedName>
</protein>
<reference evidence="4 5" key="1">
    <citation type="submission" date="2024-06" db="EMBL/GenBank/DDBJ databases">
        <title>The Natural Products Discovery Center: Release of the First 8490 Sequenced Strains for Exploring Actinobacteria Biosynthetic Diversity.</title>
        <authorList>
            <person name="Kalkreuter E."/>
            <person name="Kautsar S.A."/>
            <person name="Yang D."/>
            <person name="Bader C.D."/>
            <person name="Teijaro C.N."/>
            <person name="Fluegel L."/>
            <person name="Davis C.M."/>
            <person name="Simpson J.R."/>
            <person name="Lauterbach L."/>
            <person name="Steele A.D."/>
            <person name="Gui C."/>
            <person name="Meng S."/>
            <person name="Li G."/>
            <person name="Viehrig K."/>
            <person name="Ye F."/>
            <person name="Su P."/>
            <person name="Kiefer A.F."/>
            <person name="Nichols A."/>
            <person name="Cepeda A.J."/>
            <person name="Yan W."/>
            <person name="Fan B."/>
            <person name="Jiang Y."/>
            <person name="Adhikari A."/>
            <person name="Zheng C.-J."/>
            <person name="Schuster L."/>
            <person name="Cowan T.M."/>
            <person name="Smanski M.J."/>
            <person name="Chevrette M.G."/>
            <person name="De Carvalho L.P.S."/>
            <person name="Shen B."/>
        </authorList>
    </citation>
    <scope>NUCLEOTIDE SEQUENCE [LARGE SCALE GENOMIC DNA]</scope>
    <source>
        <strain evidence="4 5">NPDC047833</strain>
    </source>
</reference>
<dbReference type="RefSeq" id="WP_359777456.1">
    <property type="nucleotide sequence ID" value="NZ_JBEYRR010000004.1"/>
</dbReference>
<evidence type="ECO:0000256" key="2">
    <source>
        <dbReference type="SAM" id="MobiDB-lite"/>
    </source>
</evidence>
<evidence type="ECO:0000313" key="4">
    <source>
        <dbReference type="EMBL" id="MEW2367026.1"/>
    </source>
</evidence>
<accession>A0ABV3M6Z5</accession>
<dbReference type="PROSITE" id="PS51186">
    <property type="entry name" value="GNAT"/>
    <property type="match status" value="1"/>
</dbReference>
<dbReference type="InterPro" id="IPR050769">
    <property type="entry name" value="NAT_camello-type"/>
</dbReference>
<dbReference type="PANTHER" id="PTHR13947:SF37">
    <property type="entry name" value="LD18367P"/>
    <property type="match status" value="1"/>
</dbReference>
<keyword evidence="5" id="KW-1185">Reference proteome</keyword>
<evidence type="ECO:0000259" key="3">
    <source>
        <dbReference type="PROSITE" id="PS51186"/>
    </source>
</evidence>
<sequence length="209" mass="21789">MRPDRVAEASDGHPVLRVRERAGERDLEACVGVLARVHKADGYPVNWPAEPGEWLSGAAALGAWVAELDGRVVGHVQLARSTADDAAPGLWSERAGVGVEATAVVSRLYVAPDARGHGIGALLMRRAAREARARGLHPVLDVVSRDAAAGLYERLGWELLAVVEREWGPGQLVTLRCYAGPSGDGEASTAVPAPAAAARSAATSPRSAG</sequence>
<proteinExistence type="predicted"/>
<feature type="region of interest" description="Disordered" evidence="2">
    <location>
        <begin position="184"/>
        <end position="209"/>
    </location>
</feature>
<dbReference type="InterPro" id="IPR016181">
    <property type="entry name" value="Acyl_CoA_acyltransferase"/>
</dbReference>
<dbReference type="Pfam" id="PF00583">
    <property type="entry name" value="Acetyltransf_1"/>
    <property type="match status" value="1"/>
</dbReference>
<gene>
    <name evidence="4" type="ORF">AB0887_34425</name>
</gene>
<dbReference type="CDD" id="cd04301">
    <property type="entry name" value="NAT_SF"/>
    <property type="match status" value="1"/>
</dbReference>
<dbReference type="Gene3D" id="3.40.630.30">
    <property type="match status" value="1"/>
</dbReference>
<organism evidence="4 5">
    <name type="scientific">Streptomyces huasconensis</name>
    <dbReference type="NCBI Taxonomy" id="1854574"/>
    <lineage>
        <taxon>Bacteria</taxon>
        <taxon>Bacillati</taxon>
        <taxon>Actinomycetota</taxon>
        <taxon>Actinomycetes</taxon>
        <taxon>Kitasatosporales</taxon>
        <taxon>Streptomycetaceae</taxon>
        <taxon>Streptomyces</taxon>
    </lineage>
</organism>
<comment type="caution">
    <text evidence="4">The sequence shown here is derived from an EMBL/GenBank/DDBJ whole genome shotgun (WGS) entry which is preliminary data.</text>
</comment>
<feature type="domain" description="N-acetyltransferase" evidence="3">
    <location>
        <begin position="16"/>
        <end position="180"/>
    </location>
</feature>